<feature type="domain" description="AIG1-type G" evidence="4">
    <location>
        <begin position="22"/>
        <end position="218"/>
    </location>
</feature>
<evidence type="ECO:0000256" key="2">
    <source>
        <dbReference type="ARBA" id="ARBA00022741"/>
    </source>
</evidence>
<reference evidence="5" key="1">
    <citation type="submission" date="2025-08" db="UniProtKB">
        <authorList>
            <consortium name="Ensembl"/>
        </authorList>
    </citation>
    <scope>IDENTIFICATION</scope>
</reference>
<dbReference type="InterPro" id="IPR027417">
    <property type="entry name" value="P-loop_NTPase"/>
</dbReference>
<keyword evidence="2" id="KW-0547">Nucleotide-binding</keyword>
<reference evidence="5" key="2">
    <citation type="submission" date="2025-09" db="UniProtKB">
        <authorList>
            <consortium name="Ensembl"/>
        </authorList>
    </citation>
    <scope>IDENTIFICATION</scope>
</reference>
<dbReference type="Ensembl" id="ENSNMLT00000046400.1">
    <property type="protein sequence ID" value="ENSNMLP00000041748.1"/>
    <property type="gene ID" value="ENSNMLG00000025529.1"/>
</dbReference>
<keyword evidence="6" id="KW-1185">Reference proteome</keyword>
<name>A0A8C6UU20_9GOBI</name>
<dbReference type="Pfam" id="PF04548">
    <property type="entry name" value="AIG1"/>
    <property type="match status" value="1"/>
</dbReference>
<keyword evidence="3" id="KW-0342">GTP-binding</keyword>
<evidence type="ECO:0000256" key="1">
    <source>
        <dbReference type="ARBA" id="ARBA00008535"/>
    </source>
</evidence>
<dbReference type="PANTHER" id="PTHR10903">
    <property type="entry name" value="GTPASE, IMAP FAMILY MEMBER-RELATED"/>
    <property type="match status" value="1"/>
</dbReference>
<evidence type="ECO:0000313" key="5">
    <source>
        <dbReference type="Ensembl" id="ENSNMLP00000041748.1"/>
    </source>
</evidence>
<accession>A0A8C6UU20</accession>
<comment type="similarity">
    <text evidence="1">Belongs to the TRAFAC class TrmE-Era-EngA-EngB-Septin-like GTPase superfamily. AIG1/Toc34/Toc159-like paraseptin GTPase family. IAN subfamily.</text>
</comment>
<sequence length="311" mass="35445">MAEVRPRDLKRSESYELLPPDMSELRVVLLGSTWKQRSAVGNLLLENDAFDLNTNCKSSLKIGGPLQEKKISVINTPDLLQADLTADRLAEFLKEIADNSAPGPHVFLLVLQPEDFTEQHQSRLQSVLESFSEQAYNHSLVLISTPRAETPGFMEKYMNDPNIKDIIRKCRYNYLWMNNTDNDANLKAFKREELLTRICQMLENSEEHLNYEQYEEAPSQQVYTEQTAVAKQKTLLSLPQRVPGRTVFGNVSIPKSKKENISQASFLRIVLFGKSGDKKTKGSNLITEDQDTHSQNIKRCVAAVGKWRERT</sequence>
<dbReference type="PROSITE" id="PS51720">
    <property type="entry name" value="G_AIG1"/>
    <property type="match status" value="1"/>
</dbReference>
<dbReference type="AlphaFoldDB" id="A0A8C6UU20"/>
<organism evidence="5 6">
    <name type="scientific">Neogobius melanostomus</name>
    <name type="common">round goby</name>
    <dbReference type="NCBI Taxonomy" id="47308"/>
    <lineage>
        <taxon>Eukaryota</taxon>
        <taxon>Metazoa</taxon>
        <taxon>Chordata</taxon>
        <taxon>Craniata</taxon>
        <taxon>Vertebrata</taxon>
        <taxon>Euteleostomi</taxon>
        <taxon>Actinopterygii</taxon>
        <taxon>Neopterygii</taxon>
        <taxon>Teleostei</taxon>
        <taxon>Neoteleostei</taxon>
        <taxon>Acanthomorphata</taxon>
        <taxon>Gobiaria</taxon>
        <taxon>Gobiiformes</taxon>
        <taxon>Gobioidei</taxon>
        <taxon>Gobiidae</taxon>
        <taxon>Benthophilinae</taxon>
        <taxon>Neogobiini</taxon>
        <taxon>Neogobius</taxon>
    </lineage>
</organism>
<proteinExistence type="inferred from homology"/>
<evidence type="ECO:0000259" key="4">
    <source>
        <dbReference type="PROSITE" id="PS51720"/>
    </source>
</evidence>
<dbReference type="Proteomes" id="UP000694523">
    <property type="component" value="Unplaced"/>
</dbReference>
<dbReference type="InterPro" id="IPR045058">
    <property type="entry name" value="GIMA/IAN/Toc"/>
</dbReference>
<evidence type="ECO:0000256" key="3">
    <source>
        <dbReference type="ARBA" id="ARBA00023134"/>
    </source>
</evidence>
<dbReference type="InterPro" id="IPR006703">
    <property type="entry name" value="G_AIG1"/>
</dbReference>
<protein>
    <recommendedName>
        <fullName evidence="4">AIG1-type G domain-containing protein</fullName>
    </recommendedName>
</protein>
<dbReference type="PANTHER" id="PTHR10903:SF170">
    <property type="entry name" value="GTPASE IMAP FAMILY MEMBER 7"/>
    <property type="match status" value="1"/>
</dbReference>
<dbReference type="Gene3D" id="3.40.50.300">
    <property type="entry name" value="P-loop containing nucleotide triphosphate hydrolases"/>
    <property type="match status" value="1"/>
</dbReference>
<dbReference type="GO" id="GO:0005525">
    <property type="term" value="F:GTP binding"/>
    <property type="evidence" value="ECO:0007669"/>
    <property type="project" value="UniProtKB-KW"/>
</dbReference>
<evidence type="ECO:0000313" key="6">
    <source>
        <dbReference type="Proteomes" id="UP000694523"/>
    </source>
</evidence>